<dbReference type="Proteomes" id="UP000288805">
    <property type="component" value="Unassembled WGS sequence"/>
</dbReference>
<feature type="region of interest" description="Disordered" evidence="1">
    <location>
        <begin position="13"/>
        <end position="33"/>
    </location>
</feature>
<sequence>MLMQVKVTEQKMTKLGKNETEDGANEGAWRETERGHSGAWKRLLQVGQIGKLSLSCLLAGVEACCRDVELPRWSKGWKENGRFFRLECQENGAGRFIFCKVVMAETKSFSLVFPRRRRNPWGCQKAKSGKNGSGRMSYVSVVKKNECLEEETIWLQIGEGAVQGREEKLRRCLVGKFEEGPFLVSEVQVLELWARST</sequence>
<evidence type="ECO:0000256" key="1">
    <source>
        <dbReference type="SAM" id="MobiDB-lite"/>
    </source>
</evidence>
<proteinExistence type="predicted"/>
<comment type="caution">
    <text evidence="2">The sequence shown here is derived from an EMBL/GenBank/DDBJ whole genome shotgun (WGS) entry which is preliminary data.</text>
</comment>
<organism evidence="2 3">
    <name type="scientific">Vitis vinifera</name>
    <name type="common">Grape</name>
    <dbReference type="NCBI Taxonomy" id="29760"/>
    <lineage>
        <taxon>Eukaryota</taxon>
        <taxon>Viridiplantae</taxon>
        <taxon>Streptophyta</taxon>
        <taxon>Embryophyta</taxon>
        <taxon>Tracheophyta</taxon>
        <taxon>Spermatophyta</taxon>
        <taxon>Magnoliopsida</taxon>
        <taxon>eudicotyledons</taxon>
        <taxon>Gunneridae</taxon>
        <taxon>Pentapetalae</taxon>
        <taxon>rosids</taxon>
        <taxon>Vitales</taxon>
        <taxon>Vitaceae</taxon>
        <taxon>Viteae</taxon>
        <taxon>Vitis</taxon>
    </lineage>
</organism>
<protein>
    <recommendedName>
        <fullName evidence="4">DUF4283 domain-containing protein</fullName>
    </recommendedName>
</protein>
<dbReference type="AlphaFoldDB" id="A0A438C371"/>
<evidence type="ECO:0000313" key="2">
    <source>
        <dbReference type="EMBL" id="RVW17681.1"/>
    </source>
</evidence>
<dbReference type="EMBL" id="QGNW01002574">
    <property type="protein sequence ID" value="RVW17681.1"/>
    <property type="molecule type" value="Genomic_DNA"/>
</dbReference>
<gene>
    <name evidence="2" type="ORF">CK203_071706</name>
</gene>
<name>A0A438C371_VITVI</name>
<evidence type="ECO:0000313" key="3">
    <source>
        <dbReference type="Proteomes" id="UP000288805"/>
    </source>
</evidence>
<evidence type="ECO:0008006" key="4">
    <source>
        <dbReference type="Google" id="ProtNLM"/>
    </source>
</evidence>
<reference evidence="2 3" key="1">
    <citation type="journal article" date="2018" name="PLoS Genet.">
        <title>Population sequencing reveals clonal diversity and ancestral inbreeding in the grapevine cultivar Chardonnay.</title>
        <authorList>
            <person name="Roach M.J."/>
            <person name="Johnson D.L."/>
            <person name="Bohlmann J."/>
            <person name="van Vuuren H.J."/>
            <person name="Jones S.J."/>
            <person name="Pretorius I.S."/>
            <person name="Schmidt S.A."/>
            <person name="Borneman A.R."/>
        </authorList>
    </citation>
    <scope>NUCLEOTIDE SEQUENCE [LARGE SCALE GENOMIC DNA]</scope>
    <source>
        <strain evidence="3">cv. Chardonnay</strain>
        <tissue evidence="2">Leaf</tissue>
    </source>
</reference>
<accession>A0A438C371</accession>